<evidence type="ECO:0000313" key="19">
    <source>
        <dbReference type="EnsemblMetazoa" id="AATE019830-PA.1"/>
    </source>
</evidence>
<dbReference type="VEuPathDB" id="VectorBase:AATE019830"/>
<feature type="compositionally biased region" description="Polar residues" evidence="18">
    <location>
        <begin position="325"/>
        <end position="341"/>
    </location>
</feature>
<dbReference type="EnsemblMetazoa" id="AATE019830-RA">
    <property type="protein sequence ID" value="AATE019830-PA.1"/>
    <property type="gene ID" value="AATE019830"/>
</dbReference>
<evidence type="ECO:0000256" key="3">
    <source>
        <dbReference type="ARBA" id="ARBA00004300"/>
    </source>
</evidence>
<dbReference type="FunFam" id="1.20.1260.60:FF:000001">
    <property type="entry name" value="IST1 homolog isoform X1"/>
    <property type="match status" value="1"/>
</dbReference>
<evidence type="ECO:0000256" key="4">
    <source>
        <dbReference type="ARBA" id="ARBA00004541"/>
    </source>
</evidence>
<evidence type="ECO:0000256" key="2">
    <source>
        <dbReference type="ARBA" id="ARBA00004259"/>
    </source>
</evidence>
<keyword evidence="10" id="KW-0206">Cytoskeleton</keyword>
<evidence type="ECO:0000256" key="13">
    <source>
        <dbReference type="ARBA" id="ARBA00023329"/>
    </source>
</evidence>
<dbReference type="STRING" id="41427.A0A182JKL9"/>
<feature type="region of interest" description="Disordered" evidence="18">
    <location>
        <begin position="255"/>
        <end position="284"/>
    </location>
</feature>
<evidence type="ECO:0000256" key="5">
    <source>
        <dbReference type="ARBA" id="ARBA00005536"/>
    </source>
</evidence>
<dbReference type="GO" id="GO:0015031">
    <property type="term" value="P:protein transport"/>
    <property type="evidence" value="ECO:0007669"/>
    <property type="project" value="InterPro"/>
</dbReference>
<keyword evidence="11" id="KW-0539">Nucleus</keyword>
<evidence type="ECO:0000256" key="6">
    <source>
        <dbReference type="ARBA" id="ARBA00014513"/>
    </source>
</evidence>
<dbReference type="Pfam" id="PF03398">
    <property type="entry name" value="Ist1"/>
    <property type="match status" value="1"/>
</dbReference>
<evidence type="ECO:0000256" key="1">
    <source>
        <dbReference type="ARBA" id="ARBA00004214"/>
    </source>
</evidence>
<evidence type="ECO:0000256" key="7">
    <source>
        <dbReference type="ARBA" id="ARBA00022490"/>
    </source>
</evidence>
<keyword evidence="17" id="KW-0175">Coiled coil</keyword>
<keyword evidence="7" id="KW-0963">Cytoplasm</keyword>
<keyword evidence="9" id="KW-0132">Cell division</keyword>
<evidence type="ECO:0000256" key="16">
    <source>
        <dbReference type="ARBA" id="ARBA00046920"/>
    </source>
</evidence>
<feature type="compositionally biased region" description="Polar residues" evidence="18">
    <location>
        <begin position="374"/>
        <end position="388"/>
    </location>
</feature>
<organism evidence="19">
    <name type="scientific">Anopheles atroparvus</name>
    <name type="common">European mosquito</name>
    <dbReference type="NCBI Taxonomy" id="41427"/>
    <lineage>
        <taxon>Eukaryota</taxon>
        <taxon>Metazoa</taxon>
        <taxon>Ecdysozoa</taxon>
        <taxon>Arthropoda</taxon>
        <taxon>Hexapoda</taxon>
        <taxon>Insecta</taxon>
        <taxon>Pterygota</taxon>
        <taxon>Neoptera</taxon>
        <taxon>Endopterygota</taxon>
        <taxon>Diptera</taxon>
        <taxon>Nematocera</taxon>
        <taxon>Culicoidea</taxon>
        <taxon>Culicidae</taxon>
        <taxon>Anophelinae</taxon>
        <taxon>Anopheles</taxon>
    </lineage>
</organism>
<keyword evidence="13" id="KW-0968">Cytoplasmic vesicle</keyword>
<dbReference type="InterPro" id="IPR042277">
    <property type="entry name" value="IST1-like"/>
</dbReference>
<evidence type="ECO:0000256" key="12">
    <source>
        <dbReference type="ARBA" id="ARBA00023306"/>
    </source>
</evidence>
<feature type="coiled-coil region" evidence="17">
    <location>
        <begin position="53"/>
        <end position="87"/>
    </location>
</feature>
<dbReference type="GO" id="GO:0005813">
    <property type="term" value="C:centrosome"/>
    <property type="evidence" value="ECO:0007669"/>
    <property type="project" value="UniProtKB-SubCell"/>
</dbReference>
<evidence type="ECO:0000256" key="9">
    <source>
        <dbReference type="ARBA" id="ARBA00022618"/>
    </source>
</evidence>
<reference evidence="19" key="1">
    <citation type="submission" date="2022-08" db="UniProtKB">
        <authorList>
            <consortium name="EnsemblMetazoa"/>
        </authorList>
    </citation>
    <scope>IDENTIFICATION</scope>
    <source>
        <strain evidence="19">EBRO</strain>
    </source>
</reference>
<evidence type="ECO:0000256" key="8">
    <source>
        <dbReference type="ARBA" id="ARBA00022553"/>
    </source>
</evidence>
<feature type="compositionally biased region" description="Polar residues" evidence="18">
    <location>
        <begin position="351"/>
        <end position="367"/>
    </location>
</feature>
<feature type="compositionally biased region" description="Gly residues" evidence="18">
    <location>
        <begin position="255"/>
        <end position="283"/>
    </location>
</feature>
<accession>A0A182JKL9</accession>
<keyword evidence="8" id="KW-0597">Phosphoprotein</keyword>
<dbReference type="PANTHER" id="PTHR12161:SF5">
    <property type="entry name" value="IST1 HOMOLOG"/>
    <property type="match status" value="1"/>
</dbReference>
<sequence>MNHAQQLVFSSSINTKTKSESPNLVQSLGYAVFVRTHSWFSALSTMFSSAPNYTKLKTNLRLAVNRLKLLEKKKTELAQKARKEIADYILAGKPERAKIRVEHIIREDYLVEAMEIVEMYCDLILARFGLVTQMKELDEGIEEAVSSIIWVAPRLQADVQELKLCSDIFTIKYGKQYAEQVRAAIPPHKVSDKLMHKLAIQAPPKLLVEKYLIEIAKIFNVDYEPDPLVMKDDRSSIMDGDILIDLADKNNLDGSAGGGSAGTGGGSTGGASGPGGSGGGGGAPTPAVPSAVGFVAYPPPIPQLPVSPPAVPFQYPLAGPGGQNFGSSSAPPFNYNIPPNSSEKEEIKDLNINSNFINEEKGASTSVGPPPSYASLSPDDNMQNSTKPKPQPRSKFSPELNFPPLPNVPQDLPEVPDDDERKSNNDEIDFDDLSRRFEELKRKK</sequence>
<dbReference type="InterPro" id="IPR005061">
    <property type="entry name" value="Ist1"/>
</dbReference>
<protein>
    <recommendedName>
        <fullName evidence="6">IST1 homolog</fullName>
    </recommendedName>
    <alternativeName>
        <fullName evidence="14">Charged multivesicular body protein 8</fullName>
    </alternativeName>
</protein>
<dbReference type="PANTHER" id="PTHR12161">
    <property type="entry name" value="IST1 FAMILY MEMBER"/>
    <property type="match status" value="1"/>
</dbReference>
<dbReference type="AlphaFoldDB" id="A0A182JKL9"/>
<keyword evidence="12" id="KW-0131">Cell cycle</keyword>
<evidence type="ECO:0000256" key="14">
    <source>
        <dbReference type="ARBA" id="ARBA00032374"/>
    </source>
</evidence>
<comment type="similarity">
    <text evidence="5">Belongs to the IST1 family.</text>
</comment>
<name>A0A182JKL9_ANOAO</name>
<evidence type="ECO:0000256" key="15">
    <source>
        <dbReference type="ARBA" id="ARBA00046124"/>
    </source>
</evidence>
<comment type="subcellular location">
    <subcellularLocation>
        <location evidence="3">Cytoplasm</location>
        <location evidence="3">Cytoskeleton</location>
        <location evidence="3">Microtubule organizing center</location>
        <location evidence="3">Centrosome</location>
    </subcellularLocation>
    <subcellularLocation>
        <location evidence="4">Cytoplasmic vesicle</location>
    </subcellularLocation>
    <subcellularLocation>
        <location evidence="1">Midbody</location>
    </subcellularLocation>
    <subcellularLocation>
        <location evidence="2">Nucleus envelope</location>
    </subcellularLocation>
</comment>
<dbReference type="GO" id="GO:0051301">
    <property type="term" value="P:cell division"/>
    <property type="evidence" value="ECO:0007669"/>
    <property type="project" value="UniProtKB-KW"/>
</dbReference>
<comment type="subunit">
    <text evidence="16">Interacts with CHMP1A, CHMP1B, VPS4A and VTA1. Interacts with SPAST, STAMBP, and USP8. May interact with VPS37B. May associate with the ESCRT-I complex. Interacts with MITD1, in competition with VSP4. Interacts with SPART (via MIT domain); leading to the recruitment of SPART to midbodies. Interacts with SPAST.</text>
</comment>
<dbReference type="GO" id="GO:0030496">
    <property type="term" value="C:midbody"/>
    <property type="evidence" value="ECO:0007669"/>
    <property type="project" value="UniProtKB-SubCell"/>
</dbReference>
<comment type="function">
    <text evidence="15">ESCRT-III-like protein involved in cytokinesis, nuclear envelope reassembly and endosomal tubulation. Is required for efficient abscission during cytokinesis. Involved in recruiting VPS4A and/or VPS4B to the midbody of dividing cells. During late anaphase, involved in nuclear envelope reassembly and mitotic spindle disassembly together with the ESCRT-III complex: IST1 acts by mediating the recruitment of SPAST to the nuclear membrane, leading to microtubule severing. Recruited to the reforming nuclear envelope (NE) during anaphase by LEMD2. Regulates early endosomal tubulation together with the ESCRT-III complex by mediating the recruitment of SPAST.</text>
</comment>
<evidence type="ECO:0000256" key="10">
    <source>
        <dbReference type="ARBA" id="ARBA00023212"/>
    </source>
</evidence>
<feature type="region of interest" description="Disordered" evidence="18">
    <location>
        <begin position="322"/>
        <end position="444"/>
    </location>
</feature>
<dbReference type="Gene3D" id="1.20.1260.60">
    <property type="entry name" value="Vacuolar protein sorting-associated protein Ist1"/>
    <property type="match status" value="1"/>
</dbReference>
<dbReference type="GO" id="GO:0031410">
    <property type="term" value="C:cytoplasmic vesicle"/>
    <property type="evidence" value="ECO:0007669"/>
    <property type="project" value="UniProtKB-SubCell"/>
</dbReference>
<feature type="compositionally biased region" description="Basic and acidic residues" evidence="18">
    <location>
        <begin position="432"/>
        <end position="444"/>
    </location>
</feature>
<evidence type="ECO:0000256" key="18">
    <source>
        <dbReference type="SAM" id="MobiDB-lite"/>
    </source>
</evidence>
<proteinExistence type="inferred from homology"/>
<evidence type="ECO:0000256" key="11">
    <source>
        <dbReference type="ARBA" id="ARBA00023242"/>
    </source>
</evidence>
<evidence type="ECO:0000256" key="17">
    <source>
        <dbReference type="SAM" id="Coils"/>
    </source>
</evidence>
<dbReference type="GO" id="GO:0005635">
    <property type="term" value="C:nuclear envelope"/>
    <property type="evidence" value="ECO:0007669"/>
    <property type="project" value="UniProtKB-SubCell"/>
</dbReference>